<organism evidence="1 2">
    <name type="scientific">Apteryx owenii</name>
    <name type="common">Little spotted kiwi</name>
    <dbReference type="NCBI Taxonomy" id="8824"/>
    <lineage>
        <taxon>Eukaryota</taxon>
        <taxon>Metazoa</taxon>
        <taxon>Chordata</taxon>
        <taxon>Craniata</taxon>
        <taxon>Vertebrata</taxon>
        <taxon>Euteleostomi</taxon>
        <taxon>Archelosauria</taxon>
        <taxon>Archosauria</taxon>
        <taxon>Dinosauria</taxon>
        <taxon>Saurischia</taxon>
        <taxon>Theropoda</taxon>
        <taxon>Coelurosauria</taxon>
        <taxon>Aves</taxon>
        <taxon>Palaeognathae</taxon>
        <taxon>Apterygiformes</taxon>
        <taxon>Apterygidae</taxon>
        <taxon>Apteryx</taxon>
    </lineage>
</organism>
<evidence type="ECO:0000313" key="2">
    <source>
        <dbReference type="Proteomes" id="UP000694424"/>
    </source>
</evidence>
<proteinExistence type="predicted"/>
<sequence length="71" mass="8620">MKWQNASVGHQVKNKNTPVHFFFASSSWCQDFFFFLSARKQGGYHLCFLVIDLRESFMRYSNVFQRRVDWF</sequence>
<dbReference type="Proteomes" id="UP000694424">
    <property type="component" value="Unplaced"/>
</dbReference>
<accession>A0A8B9SBW6</accession>
<dbReference type="Ensembl" id="ENSAOWT00000022276.1">
    <property type="protein sequence ID" value="ENSAOWP00000019661.1"/>
    <property type="gene ID" value="ENSAOWG00000013338.1"/>
</dbReference>
<evidence type="ECO:0000313" key="1">
    <source>
        <dbReference type="Ensembl" id="ENSAOWP00000019661.1"/>
    </source>
</evidence>
<reference evidence="1" key="1">
    <citation type="submission" date="2025-08" db="UniProtKB">
        <authorList>
            <consortium name="Ensembl"/>
        </authorList>
    </citation>
    <scope>IDENTIFICATION</scope>
</reference>
<dbReference type="AlphaFoldDB" id="A0A8B9SBW6"/>
<name>A0A8B9SBW6_APTOW</name>
<reference evidence="1" key="2">
    <citation type="submission" date="2025-09" db="UniProtKB">
        <authorList>
            <consortium name="Ensembl"/>
        </authorList>
    </citation>
    <scope>IDENTIFICATION</scope>
</reference>
<keyword evidence="2" id="KW-1185">Reference proteome</keyword>
<protein>
    <submittedName>
        <fullName evidence="1">Uncharacterized protein</fullName>
    </submittedName>
</protein>